<evidence type="ECO:0000256" key="13">
    <source>
        <dbReference type="SAM" id="Phobius"/>
    </source>
</evidence>
<keyword evidence="11 13" id="KW-0472">Membrane</keyword>
<comment type="pathway">
    <text evidence="2">Protein modification; protein glycosylation.</text>
</comment>
<name>A0A075A058_OPIVI</name>
<dbReference type="PANTHER" id="PTHR10859">
    <property type="entry name" value="GLYCOSYL TRANSFERASE"/>
    <property type="match status" value="1"/>
</dbReference>
<evidence type="ECO:0000256" key="12">
    <source>
        <dbReference type="ARBA" id="ARBA00045097"/>
    </source>
</evidence>
<gene>
    <name evidence="15" type="ORF">T265_02152</name>
</gene>
<dbReference type="GO" id="GO:0004581">
    <property type="term" value="F:dolichyl-phosphate beta-glucosyltransferase activity"/>
    <property type="evidence" value="ECO:0007669"/>
    <property type="project" value="UniProtKB-EC"/>
</dbReference>
<keyword evidence="16" id="KW-1185">Reference proteome</keyword>
<evidence type="ECO:0000313" key="15">
    <source>
        <dbReference type="EMBL" id="KER31642.1"/>
    </source>
</evidence>
<evidence type="ECO:0000256" key="3">
    <source>
        <dbReference type="ARBA" id="ARBA00006739"/>
    </source>
</evidence>
<evidence type="ECO:0000256" key="4">
    <source>
        <dbReference type="ARBA" id="ARBA00012583"/>
    </source>
</evidence>
<dbReference type="Pfam" id="PF00535">
    <property type="entry name" value="Glycos_transf_2"/>
    <property type="match status" value="1"/>
</dbReference>
<evidence type="ECO:0000313" key="16">
    <source>
        <dbReference type="Proteomes" id="UP000054324"/>
    </source>
</evidence>
<dbReference type="InterPro" id="IPR029044">
    <property type="entry name" value="Nucleotide-diphossugar_trans"/>
</dbReference>
<keyword evidence="8" id="KW-0256">Endoplasmic reticulum</keyword>
<reference evidence="15 16" key="1">
    <citation type="submission" date="2013-11" db="EMBL/GenBank/DDBJ databases">
        <title>Opisthorchis viverrini - life in the bile duct.</title>
        <authorList>
            <person name="Young N.D."/>
            <person name="Nagarajan N."/>
            <person name="Lin S.J."/>
            <person name="Korhonen P.K."/>
            <person name="Jex A.R."/>
            <person name="Hall R.S."/>
            <person name="Safavi-Hemami H."/>
            <person name="Kaewkong W."/>
            <person name="Bertrand D."/>
            <person name="Gao S."/>
            <person name="Seet Q."/>
            <person name="Wongkham S."/>
            <person name="Teh B.T."/>
            <person name="Wongkham C."/>
            <person name="Intapan P.M."/>
            <person name="Maleewong W."/>
            <person name="Yang X."/>
            <person name="Hu M."/>
            <person name="Wang Z."/>
            <person name="Hofmann A."/>
            <person name="Sternberg P.W."/>
            <person name="Tan P."/>
            <person name="Wang J."/>
            <person name="Gasser R.B."/>
        </authorList>
    </citation>
    <scope>NUCLEOTIDE SEQUENCE [LARGE SCALE GENOMIC DNA]</scope>
</reference>
<proteinExistence type="inferred from homology"/>
<organism evidence="15 16">
    <name type="scientific">Opisthorchis viverrini</name>
    <name type="common">Southeast Asian liver fluke</name>
    <dbReference type="NCBI Taxonomy" id="6198"/>
    <lineage>
        <taxon>Eukaryota</taxon>
        <taxon>Metazoa</taxon>
        <taxon>Spiralia</taxon>
        <taxon>Lophotrochozoa</taxon>
        <taxon>Platyhelminthes</taxon>
        <taxon>Trematoda</taxon>
        <taxon>Digenea</taxon>
        <taxon>Opisthorchiida</taxon>
        <taxon>Opisthorchiata</taxon>
        <taxon>Opisthorchiidae</taxon>
        <taxon>Opisthorchis</taxon>
    </lineage>
</organism>
<dbReference type="KEGG" id="ovi:T265_02152"/>
<dbReference type="InterPro" id="IPR001173">
    <property type="entry name" value="Glyco_trans_2-like"/>
</dbReference>
<evidence type="ECO:0000256" key="10">
    <source>
        <dbReference type="ARBA" id="ARBA00022989"/>
    </source>
</evidence>
<dbReference type="CDD" id="cd04188">
    <property type="entry name" value="DPG_synthase"/>
    <property type="match status" value="1"/>
</dbReference>
<evidence type="ECO:0000256" key="1">
    <source>
        <dbReference type="ARBA" id="ARBA00004389"/>
    </source>
</evidence>
<dbReference type="Proteomes" id="UP000054324">
    <property type="component" value="Unassembled WGS sequence"/>
</dbReference>
<dbReference type="GO" id="GO:0005789">
    <property type="term" value="C:endoplasmic reticulum membrane"/>
    <property type="evidence" value="ECO:0007669"/>
    <property type="project" value="UniProtKB-SubCell"/>
</dbReference>
<protein>
    <recommendedName>
        <fullName evidence="4">dolichyl-phosphate beta-glucosyltransferase</fullName>
        <ecNumber evidence="4">2.4.1.117</ecNumber>
    </recommendedName>
</protein>
<dbReference type="AlphaFoldDB" id="A0A075A058"/>
<comment type="catalytic activity">
    <reaction evidence="12">
        <text>a di-trans,poly-cis-dolichyl phosphate + UDP-alpha-D-glucose = a di-trans,poly-cis-dolichyl beta-D-glucosyl phosphate + UDP</text>
        <dbReference type="Rhea" id="RHEA:15401"/>
        <dbReference type="Rhea" id="RHEA-COMP:19498"/>
        <dbReference type="Rhea" id="RHEA-COMP:19502"/>
        <dbReference type="ChEBI" id="CHEBI:57525"/>
        <dbReference type="ChEBI" id="CHEBI:57683"/>
        <dbReference type="ChEBI" id="CHEBI:58223"/>
        <dbReference type="ChEBI" id="CHEBI:58885"/>
        <dbReference type="EC" id="2.4.1.117"/>
    </reaction>
    <physiologicalReaction direction="left-to-right" evidence="12">
        <dbReference type="Rhea" id="RHEA:15402"/>
    </physiologicalReaction>
</comment>
<evidence type="ECO:0000256" key="9">
    <source>
        <dbReference type="ARBA" id="ARBA00022968"/>
    </source>
</evidence>
<keyword evidence="9" id="KW-0735">Signal-anchor</keyword>
<dbReference type="EC" id="2.4.1.117" evidence="4"/>
<dbReference type="RefSeq" id="XP_009164590.1">
    <property type="nucleotide sequence ID" value="XM_009166326.1"/>
</dbReference>
<keyword evidence="5" id="KW-0328">Glycosyltransferase</keyword>
<evidence type="ECO:0000256" key="2">
    <source>
        <dbReference type="ARBA" id="ARBA00004922"/>
    </source>
</evidence>
<dbReference type="InterPro" id="IPR035518">
    <property type="entry name" value="DPG_synthase"/>
</dbReference>
<keyword evidence="6" id="KW-0808">Transferase</keyword>
<dbReference type="GO" id="GO:0006487">
    <property type="term" value="P:protein N-linked glycosylation"/>
    <property type="evidence" value="ECO:0007669"/>
    <property type="project" value="TreeGrafter"/>
</dbReference>
<evidence type="ECO:0000256" key="11">
    <source>
        <dbReference type="ARBA" id="ARBA00023136"/>
    </source>
</evidence>
<comment type="subcellular location">
    <subcellularLocation>
        <location evidence="1">Endoplasmic reticulum membrane</location>
        <topology evidence="1">Single-pass membrane protein</topology>
    </subcellularLocation>
</comment>
<feature type="domain" description="Glycosyltransferase 2-like" evidence="14">
    <location>
        <begin position="80"/>
        <end position="194"/>
    </location>
</feature>
<comment type="similarity">
    <text evidence="3">Belongs to the glycosyltransferase 2 family.</text>
</comment>
<keyword evidence="10 13" id="KW-1133">Transmembrane helix</keyword>
<evidence type="ECO:0000259" key="14">
    <source>
        <dbReference type="Pfam" id="PF00535"/>
    </source>
</evidence>
<dbReference type="PANTHER" id="PTHR10859:SF91">
    <property type="entry name" value="DOLICHYL-PHOSPHATE BETA-GLUCOSYLTRANSFERASE"/>
    <property type="match status" value="1"/>
</dbReference>
<dbReference type="OrthoDB" id="3784at2759"/>
<evidence type="ECO:0000256" key="7">
    <source>
        <dbReference type="ARBA" id="ARBA00022692"/>
    </source>
</evidence>
<dbReference type="Gene3D" id="3.90.550.10">
    <property type="entry name" value="Spore Coat Polysaccharide Biosynthesis Protein SpsA, Chain A"/>
    <property type="match status" value="1"/>
</dbReference>
<keyword evidence="7 13" id="KW-0812">Transmembrane</keyword>
<sequence length="353" mass="40139">MAPELWLLSLVAVVTTFVIITFIVSVCPFTVKLLIFIYLSTDPYPNMRRDHVEECFLEPSTSEYIKLPVGLTERPKLELSIIVPAYNETSRLPKMLDEALEYLNKRKEHNPKFSFEIIVVDDGSADATAEVALKYSKAHGTDKVRVVKLLRNRGKGAAVRFGMLSARGRMLLFADADGATRFSDVEKLEDALSAAVARRWNGSMSIICGSRAHLEAEAIVKRHPLRNLLMYGFKFCVWLLCVRGIRDTQCGFKLFSRSAARLLFHNLHVDRWAFDVDLLYLARYFDMEIVEVPVNWHEVDDGERSVVRRGLLLGGIRHRHRLPLKGTASSMAPFHTRLAKGADRLTVRHQGWL</sequence>
<dbReference type="SUPFAM" id="SSF53448">
    <property type="entry name" value="Nucleotide-diphospho-sugar transferases"/>
    <property type="match status" value="1"/>
</dbReference>
<evidence type="ECO:0000256" key="8">
    <source>
        <dbReference type="ARBA" id="ARBA00022824"/>
    </source>
</evidence>
<evidence type="ECO:0000256" key="5">
    <source>
        <dbReference type="ARBA" id="ARBA00022676"/>
    </source>
</evidence>
<evidence type="ECO:0000256" key="6">
    <source>
        <dbReference type="ARBA" id="ARBA00022679"/>
    </source>
</evidence>
<dbReference type="STRING" id="6198.A0A075A058"/>
<dbReference type="EMBL" id="KL596643">
    <property type="protein sequence ID" value="KER31642.1"/>
    <property type="molecule type" value="Genomic_DNA"/>
</dbReference>
<dbReference type="CTD" id="20316340"/>
<dbReference type="GeneID" id="20316340"/>
<feature type="transmembrane region" description="Helical" evidence="13">
    <location>
        <begin position="6"/>
        <end position="39"/>
    </location>
</feature>
<accession>A0A075A058</accession>